<feature type="region of interest" description="Disordered" evidence="1">
    <location>
        <begin position="286"/>
        <end position="307"/>
    </location>
</feature>
<dbReference type="RefSeq" id="XP_025349961.1">
    <property type="nucleotide sequence ID" value="XM_025494781.1"/>
</dbReference>
<feature type="region of interest" description="Disordered" evidence="1">
    <location>
        <begin position="242"/>
        <end position="270"/>
    </location>
</feature>
<dbReference type="GeneID" id="37016515"/>
<evidence type="ECO:0008006" key="4">
    <source>
        <dbReference type="Google" id="ProtNLM"/>
    </source>
</evidence>
<keyword evidence="3" id="KW-1185">Reference proteome</keyword>
<dbReference type="InterPro" id="IPR029058">
    <property type="entry name" value="AB_hydrolase_fold"/>
</dbReference>
<accession>A0A316UEI4</accession>
<dbReference type="STRING" id="1684307.A0A316UEI4"/>
<proteinExistence type="predicted"/>
<gene>
    <name evidence="2" type="ORF">BCV69DRAFT_310313</name>
</gene>
<organism evidence="2 3">
    <name type="scientific">Pseudomicrostroma glucosiphilum</name>
    <dbReference type="NCBI Taxonomy" id="1684307"/>
    <lineage>
        <taxon>Eukaryota</taxon>
        <taxon>Fungi</taxon>
        <taxon>Dikarya</taxon>
        <taxon>Basidiomycota</taxon>
        <taxon>Ustilaginomycotina</taxon>
        <taxon>Exobasidiomycetes</taxon>
        <taxon>Microstromatales</taxon>
        <taxon>Microstromatales incertae sedis</taxon>
        <taxon>Pseudomicrostroma</taxon>
    </lineage>
</organism>
<dbReference type="EMBL" id="KZ819322">
    <property type="protein sequence ID" value="PWN22801.1"/>
    <property type="molecule type" value="Genomic_DNA"/>
</dbReference>
<protein>
    <recommendedName>
        <fullName evidence="4">AB hydrolase-1 domain-containing protein</fullName>
    </recommendedName>
</protein>
<dbReference type="Proteomes" id="UP000245942">
    <property type="component" value="Unassembled WGS sequence"/>
</dbReference>
<dbReference type="AlphaFoldDB" id="A0A316UEI4"/>
<evidence type="ECO:0000313" key="3">
    <source>
        <dbReference type="Proteomes" id="UP000245942"/>
    </source>
</evidence>
<sequence length="501" mass="54306">MSAPWRYPTDASCAPVTVSFLAHICSRNFHRRIKCPRTSSSVSYAVVGDLSSKDVVLYCLPSGCSRYLSLFHDGICRIVGVKVIAIDRPGCGATAACPLGSRMHTSRCQTISVLQAEGLIDEHLKLPEGSRPIAILTHSAGFLYALDLLQHFTQLSKSLSSPEAPFASPFGSRPLLLLSSPWVPTSVSRSSLALLPAGVVRLGSTVIPGVGKTLLSAMRGTSEAQGTARSWLSWSFGVVRGTEEEEPRPRTSGSSARPDTPSETERGAADLSAASTPVFTPIPNPFVSSVGLDPPPSPVSRKGQRVRSKAKLRWPKADFLPPHESHHKYTLDSRAYPSDQEDGEGTPVRLLHPATGRPFTLNETSGSRLLFEMMYSESLAGITEDFLLSLGYAPQLNNAQLETLIRERVESLRLQGGADVVCVWAMGDRLIPQRGRDWLDQLLQTEATGGSEEGQETSRGMKYERLIMADAGHDATMTSEAVVVELLRRVKKAKEGEGRES</sequence>
<evidence type="ECO:0000256" key="1">
    <source>
        <dbReference type="SAM" id="MobiDB-lite"/>
    </source>
</evidence>
<reference evidence="2 3" key="1">
    <citation type="journal article" date="2018" name="Mol. Biol. Evol.">
        <title>Broad Genomic Sampling Reveals a Smut Pathogenic Ancestry of the Fungal Clade Ustilaginomycotina.</title>
        <authorList>
            <person name="Kijpornyongpan T."/>
            <person name="Mondo S.J."/>
            <person name="Barry K."/>
            <person name="Sandor L."/>
            <person name="Lee J."/>
            <person name="Lipzen A."/>
            <person name="Pangilinan J."/>
            <person name="LaButti K."/>
            <person name="Hainaut M."/>
            <person name="Henrissat B."/>
            <person name="Grigoriev I.V."/>
            <person name="Spatafora J.W."/>
            <person name="Aime M.C."/>
        </authorList>
    </citation>
    <scope>NUCLEOTIDE SEQUENCE [LARGE SCALE GENOMIC DNA]</scope>
    <source>
        <strain evidence="2 3">MCA 4718</strain>
    </source>
</reference>
<name>A0A316UEI4_9BASI</name>
<dbReference type="SUPFAM" id="SSF53474">
    <property type="entry name" value="alpha/beta-Hydrolases"/>
    <property type="match status" value="1"/>
</dbReference>
<evidence type="ECO:0000313" key="2">
    <source>
        <dbReference type="EMBL" id="PWN22801.1"/>
    </source>
</evidence>
<dbReference type="Gene3D" id="3.40.50.1820">
    <property type="entry name" value="alpha/beta hydrolase"/>
    <property type="match status" value="1"/>
</dbReference>
<dbReference type="OrthoDB" id="294702at2759"/>